<keyword evidence="4" id="KW-1185">Reference proteome</keyword>
<dbReference type="Gene3D" id="2.60.120.10">
    <property type="entry name" value="Jelly Rolls"/>
    <property type="match status" value="1"/>
</dbReference>
<dbReference type="InterPro" id="IPR014710">
    <property type="entry name" value="RmlC-like_jellyroll"/>
</dbReference>
<dbReference type="GeneID" id="84608651"/>
<evidence type="ECO:0000313" key="2">
    <source>
        <dbReference type="EMBL" id="MCO7545245.1"/>
    </source>
</evidence>
<dbReference type="AlphaFoldDB" id="A0AA42BE38"/>
<evidence type="ECO:0000259" key="1">
    <source>
        <dbReference type="Pfam" id="PF07883"/>
    </source>
</evidence>
<accession>A0AA42BE38</accession>
<evidence type="ECO:0000313" key="4">
    <source>
        <dbReference type="Proteomes" id="UP000269134"/>
    </source>
</evidence>
<name>A0AA42BE38_9GAMM</name>
<reference evidence="3 4" key="1">
    <citation type="submission" date="2018-10" db="EMBL/GenBank/DDBJ databases">
        <title>Pseudomonas sp. GL14 genome.</title>
        <authorList>
            <person name="Peng J."/>
            <person name="Liu Z.-P."/>
        </authorList>
    </citation>
    <scope>NUCLEOTIDE SEQUENCE [LARGE SCALE GENOMIC DNA]</scope>
    <source>
        <strain evidence="3 4">GL14</strain>
    </source>
</reference>
<dbReference type="Pfam" id="PF07883">
    <property type="entry name" value="Cupin_2"/>
    <property type="match status" value="1"/>
</dbReference>
<dbReference type="Proteomes" id="UP001165292">
    <property type="component" value="Unassembled WGS sequence"/>
</dbReference>
<dbReference type="EMBL" id="RFFL01000004">
    <property type="protein sequence ID" value="RMI01846.1"/>
    <property type="molecule type" value="Genomic_DNA"/>
</dbReference>
<gene>
    <name evidence="3" type="ORF">EA795_06345</name>
    <name evidence="2" type="ORF">NJF43_10840</name>
</gene>
<evidence type="ECO:0000313" key="3">
    <source>
        <dbReference type="EMBL" id="RMI01846.1"/>
    </source>
</evidence>
<dbReference type="EMBL" id="JAMYBS010000010">
    <property type="protein sequence ID" value="MCO7545245.1"/>
    <property type="molecule type" value="Genomic_DNA"/>
</dbReference>
<dbReference type="InterPro" id="IPR011051">
    <property type="entry name" value="RmlC_Cupin_sf"/>
</dbReference>
<organism evidence="2 5">
    <name type="scientific">Stutzerimonas nitrititolerans</name>
    <dbReference type="NCBI Taxonomy" id="2482751"/>
    <lineage>
        <taxon>Bacteria</taxon>
        <taxon>Pseudomonadati</taxon>
        <taxon>Pseudomonadota</taxon>
        <taxon>Gammaproteobacteria</taxon>
        <taxon>Pseudomonadales</taxon>
        <taxon>Pseudomonadaceae</taxon>
        <taxon>Stutzerimonas</taxon>
    </lineage>
</organism>
<dbReference type="InterPro" id="IPR013096">
    <property type="entry name" value="Cupin_2"/>
</dbReference>
<proteinExistence type="predicted"/>
<feature type="domain" description="Cupin type-2" evidence="1">
    <location>
        <begin position="46"/>
        <end position="93"/>
    </location>
</feature>
<dbReference type="CDD" id="cd06981">
    <property type="entry name" value="cupin_reut_a1446"/>
    <property type="match status" value="1"/>
</dbReference>
<dbReference type="SUPFAM" id="SSF51182">
    <property type="entry name" value="RmlC-like cupins"/>
    <property type="match status" value="1"/>
</dbReference>
<evidence type="ECO:0000313" key="5">
    <source>
        <dbReference type="Proteomes" id="UP001165292"/>
    </source>
</evidence>
<comment type="caution">
    <text evidence="2">The sequence shown here is derived from an EMBL/GenBank/DDBJ whole genome shotgun (WGS) entry which is preliminary data.</text>
</comment>
<dbReference type="Proteomes" id="UP000269134">
    <property type="component" value="Unassembled WGS sequence"/>
</dbReference>
<dbReference type="RefSeq" id="WP_058077406.1">
    <property type="nucleotide sequence ID" value="NZ_DALZRK010000046.1"/>
</dbReference>
<reference evidence="2" key="2">
    <citation type="submission" date="2022-06" db="EMBL/GenBank/DDBJ databases">
        <title>Detection of beta-lactamases in bacteria of animal origin.</title>
        <authorList>
            <person name="Mlynarcik P."/>
            <person name="Zdarska V."/>
            <person name="Chudobova H."/>
            <person name="Prochazkova P."/>
            <person name="Hricova K."/>
            <person name="Mezerova K."/>
            <person name="Bardon J."/>
            <person name="Dolejska M."/>
            <person name="Sukkar I."/>
            <person name="Kolar M."/>
        </authorList>
    </citation>
    <scope>NUCLEOTIDE SEQUENCE</scope>
    <source>
        <strain evidence="2">S 300-3</strain>
    </source>
</reference>
<protein>
    <submittedName>
        <fullName evidence="2">Cupin domain-containing protein</fullName>
    </submittedName>
</protein>
<sequence length="111" mass="12072">MSTGNLFADFEVPLNGERFEALLSHRSLVIERIISSADITPTDYVQSQDEWVVLLQGEATLEVAGKAVELRSGDYLFLPAGTLHVVRRVTNGALWLAVHLHPAPACGEDSA</sequence>